<accession>G4R803</accession>
<dbReference type="Proteomes" id="UP000008850">
    <property type="component" value="Chromosome"/>
</dbReference>
<dbReference type="EMBL" id="CP003075">
    <property type="protein sequence ID" value="AEQ50298.1"/>
    <property type="molecule type" value="Genomic_DNA"/>
</dbReference>
<dbReference type="KEGG" id="phl:KKY_253"/>
<name>G4R803_PELHB</name>
<evidence type="ECO:0000313" key="1">
    <source>
        <dbReference type="EMBL" id="AEQ50298.1"/>
    </source>
</evidence>
<dbReference type="HOGENOM" id="CLU_2684539_0_0_5"/>
<gene>
    <name evidence="1" type="ordered locus">KKY_253</name>
</gene>
<proteinExistence type="predicted"/>
<protein>
    <submittedName>
        <fullName evidence="1">Uncharacterized protein</fullName>
    </submittedName>
</protein>
<organism evidence="1 2">
    <name type="scientific">Pelagibacterium halotolerans (strain DSM 22347 / JCM 15775 / CGMCC 1.7692 / B2)</name>
    <dbReference type="NCBI Taxonomy" id="1082931"/>
    <lineage>
        <taxon>Bacteria</taxon>
        <taxon>Pseudomonadati</taxon>
        <taxon>Pseudomonadota</taxon>
        <taxon>Alphaproteobacteria</taxon>
        <taxon>Hyphomicrobiales</taxon>
        <taxon>Devosiaceae</taxon>
        <taxon>Pelagibacterium</taxon>
    </lineage>
</organism>
<sequence>MQWRHDYRAALLRFYDCLEWLGKRRCHQRVSSKSDITLAIARRKSNRAPSSLHTMYAFAAGFARRTQYICLSGE</sequence>
<reference evidence="1 2" key="1">
    <citation type="journal article" date="2012" name="J. Bacteriol.">
        <title>Complete genome sequence of Pelagibacterium halotolerans B2T.</title>
        <authorList>
            <person name="Huo Y.Y."/>
            <person name="Cheng H."/>
            <person name="Han X.F."/>
            <person name="Jiang X.W."/>
            <person name="Sun C."/>
            <person name="Zhang X.Q."/>
            <person name="Zhu X.F."/>
            <person name="Liu Y.F."/>
            <person name="Li P.F."/>
            <person name="Ni P.X."/>
            <person name="Wu M."/>
        </authorList>
    </citation>
    <scope>NUCLEOTIDE SEQUENCE [LARGE SCALE GENOMIC DNA]</scope>
    <source>
        <strain evidence="2">DSM 22347 / JCM 15775 / CGMCC 1.7692 / B2</strain>
    </source>
</reference>
<dbReference type="AlphaFoldDB" id="G4R803"/>
<evidence type="ECO:0000313" key="2">
    <source>
        <dbReference type="Proteomes" id="UP000008850"/>
    </source>
</evidence>
<keyword evidence="2" id="KW-1185">Reference proteome</keyword>